<feature type="region of interest" description="Disordered" evidence="3">
    <location>
        <begin position="667"/>
        <end position="759"/>
    </location>
</feature>
<feature type="compositionally biased region" description="Low complexity" evidence="3">
    <location>
        <begin position="503"/>
        <end position="513"/>
    </location>
</feature>
<feature type="compositionally biased region" description="Polar residues" evidence="3">
    <location>
        <begin position="15"/>
        <end position="47"/>
    </location>
</feature>
<dbReference type="SMART" id="SM00369">
    <property type="entry name" value="LRR_TYP"/>
    <property type="match status" value="6"/>
</dbReference>
<sequence length="1889" mass="209634">MEQYLEDLSEDWISQPRSSPLSDSRSALGNITANKSESLSTTSQQKSRIPRFKAAQYPTVSIENRQQNHLKVPEMRKNVLTERSLSDANIALVSPTGGNSKGGTTRATSRSLSTSSLDSVMRSGTTQKQPARTPHSKFRAQDTPEWKRRLLGGGMGYRDQKDLFSPMGLENIFQKPQASNTAPPRKTKKKTVFLKEVETMPSSPPPWSSNELDESELPGLQGHLSAIDLVMVPEENEAPASEEDSNDYLRYSKTRHMPTKDNRSLLADSSSSVLDEALVDTSSTTSGQLEQLNEEFSPVFISKHNTADGCIGYAPLDFVSSQMRDQLESVAVGRERSTRASSNEVEQRMTPEAPSLSSCQTESLPEDLLAGTPDISNIGAFVNTRRGEYSADGSFQQRPLSPSPPSDICYTDKDRPQSSSLACFDRTQKPTEDLERPTVLLEGPSPPLPPVTPSRRADINQLSPNRTRSSGSPLKLFGDHDTFTSNRLLRRISQLEDSIVTESQKPSSSKSSSMAKQNGPAQLTSIQEASFRDATITGNNHDVHHHQKSEKEHKPRISSFGEGDLNGYTFPENLSILSSMDNSGEESILVFPGEKQNRPDKVPPVRLQSSPICREIRLSKRRLSKRSGTSYPTAIQKSRPEIGTIDPASNLESDSIELYVSEQQPGLVQNDAGKRPPTSPFKNPTPKRRRTLPKTGGENENNSITRSVRQTHDAMQSGFSRKRKDARQGNSSNMADPEIIARRQILRPRNPTPSQRRREEIQTEVIDATELFMASSPRLEAIKEHLQSPVVGVSNDSLQAQAVAREVAAFTIKMAKSMEDDTRKRSVTTQDFLDEAMKIMEFIRTKSRPRSGLGSLEESQSEDTGDDVAGGEEPPSTLTFSRPPTREGIRSGWRNQSPEPLDPKVLVHLQKFAEKDDDDFIVSSVHSLNLDPGIRSCANEQRILGSHQSDNIRITENISQTWGRARSDSEMSRNGTGSSRTATTKTHTSTESSLARTIVTNTSRKSDNVATLAPDAVAHLIPDEVAGMSFDRERGVWVKRKLSSKQKKSSSDTSSLNESEDDPLGKFPDLTVDDVEEGKRLARLQNNHLTGMDSLLDSQVDDQSSVSQCPQVEPDVQQTSSRPRTREGPAQPSVDISSAPSKHSHFTSSGPFVETRATSWTVPEGDGCNKSLPLYTGPSAPPSGEQWIDTEHEIKVYSYGAQMIDHMRSSKSRCVISPPSSSSSRPPLIPGQKSFDNPSNTMACFAKAKDTGSQRRPTHTPNKVPGHDIQRFDLSAQNEFNNSVESTATRSHLLSVSTATHRKLWPTINEQTELSLVATPLPRPMRFTVSLNATPSHDRKETPLVSGDAVTPGNRADLTFLLSDLPDFTVNQVDERELPERNVIRRTGLTVARTTENRFELGTVELVKAIQDMEPEEPYWDKLRVLDLHNKGLPNLHELEVLCYCLEELNISGNNVTQLSGIPSSIRRLNVSQNSLSNLTTFAHLVNLQYLDVSNNGIHDLDAFTSLVHLRELRANSNDITNIDGVLHLDGLLSLSLRNNRLQSVGFKGAELPNLTHLDLAENQLTRINNLEWLISLKELDLDDNHLEVFPSDGSDVRPCNELKTLQLRRNQLHSLNVNGLCPNLKQIYVDGNRLQAIDNLRDLRLLETVSAREQYTDSTISVEQVGLFLANPDVRSLYLSANPLPRFGLQHDFMNLQYLEIASAGLQCLPENLGCMAPNIRVLNLNFNAIKDLKPLLNIRRLQELTLAGNRLSRLRKNLAVLARLRDLTKLDLRDNPFTLGFYEPMTETRLVRTNGGGNEALAAQRYVLAPCSKAEDESYLSRLDEETKLRRRVYEILLATSCRNLADLDGLVFDSLAAMMKDCVWERLCELGVIKKSVKGIGVVAFS</sequence>
<feature type="compositionally biased region" description="Polar residues" evidence="3">
    <location>
        <begin position="698"/>
        <end position="719"/>
    </location>
</feature>
<dbReference type="SUPFAM" id="SSF52047">
    <property type="entry name" value="RNI-like"/>
    <property type="match status" value="1"/>
</dbReference>
<dbReference type="PANTHER" id="PTHR47566">
    <property type="match status" value="1"/>
</dbReference>
<dbReference type="GO" id="GO:0035591">
    <property type="term" value="F:signaling adaptor activity"/>
    <property type="evidence" value="ECO:0007669"/>
    <property type="project" value="TreeGrafter"/>
</dbReference>
<dbReference type="GO" id="GO:1902412">
    <property type="term" value="P:regulation of mitotic cytokinesis"/>
    <property type="evidence" value="ECO:0007669"/>
    <property type="project" value="TreeGrafter"/>
</dbReference>
<evidence type="ECO:0000313" key="5">
    <source>
        <dbReference type="Proteomes" id="UP000799429"/>
    </source>
</evidence>
<evidence type="ECO:0008006" key="6">
    <source>
        <dbReference type="Google" id="ProtNLM"/>
    </source>
</evidence>
<dbReference type="OrthoDB" id="7451790at2759"/>
<dbReference type="SMART" id="SM00364">
    <property type="entry name" value="LRR_BAC"/>
    <property type="match status" value="6"/>
</dbReference>
<organism evidence="4 5">
    <name type="scientific">Patellaria atrata CBS 101060</name>
    <dbReference type="NCBI Taxonomy" id="1346257"/>
    <lineage>
        <taxon>Eukaryota</taxon>
        <taxon>Fungi</taxon>
        <taxon>Dikarya</taxon>
        <taxon>Ascomycota</taxon>
        <taxon>Pezizomycotina</taxon>
        <taxon>Dothideomycetes</taxon>
        <taxon>Dothideomycetes incertae sedis</taxon>
        <taxon>Patellariales</taxon>
        <taxon>Patellariaceae</taxon>
        <taxon>Patellaria</taxon>
    </lineage>
</organism>
<feature type="region of interest" description="Disordered" evidence="3">
    <location>
        <begin position="621"/>
        <end position="648"/>
    </location>
</feature>
<proteinExistence type="predicted"/>
<dbReference type="SUPFAM" id="SSF52058">
    <property type="entry name" value="L domain-like"/>
    <property type="match status" value="1"/>
</dbReference>
<evidence type="ECO:0000256" key="3">
    <source>
        <dbReference type="SAM" id="MobiDB-lite"/>
    </source>
</evidence>
<feature type="region of interest" description="Disordered" evidence="3">
    <location>
        <begin position="538"/>
        <end position="558"/>
    </location>
</feature>
<evidence type="ECO:0000256" key="2">
    <source>
        <dbReference type="ARBA" id="ARBA00022737"/>
    </source>
</evidence>
<protein>
    <recommendedName>
        <fullName evidence="6">Septation initiation network scaffold protein cdc11</fullName>
    </recommendedName>
</protein>
<feature type="region of interest" description="Disordered" evidence="3">
    <location>
        <begin position="962"/>
        <end position="1001"/>
    </location>
</feature>
<dbReference type="Proteomes" id="UP000799429">
    <property type="component" value="Unassembled WGS sequence"/>
</dbReference>
<feature type="compositionally biased region" description="Polar residues" evidence="3">
    <location>
        <begin position="514"/>
        <end position="523"/>
    </location>
</feature>
<feature type="region of interest" description="Disordered" evidence="3">
    <location>
        <begin position="91"/>
        <end position="142"/>
    </location>
</feature>
<dbReference type="Gene3D" id="3.80.10.10">
    <property type="entry name" value="Ribonuclease Inhibitor"/>
    <property type="match status" value="2"/>
</dbReference>
<accession>A0A9P4SI20</accession>
<feature type="region of interest" description="Disordered" evidence="3">
    <location>
        <begin position="1099"/>
        <end position="1151"/>
    </location>
</feature>
<dbReference type="InterPro" id="IPR032675">
    <property type="entry name" value="LRR_dom_sf"/>
</dbReference>
<dbReference type="EMBL" id="MU006090">
    <property type="protein sequence ID" value="KAF2842197.1"/>
    <property type="molecule type" value="Genomic_DNA"/>
</dbReference>
<dbReference type="InterPro" id="IPR052574">
    <property type="entry name" value="CDIRP"/>
</dbReference>
<feature type="region of interest" description="Disordered" evidence="3">
    <location>
        <begin position="497"/>
        <end position="523"/>
    </location>
</feature>
<feature type="region of interest" description="Disordered" evidence="3">
    <location>
        <begin position="329"/>
        <end position="373"/>
    </location>
</feature>
<dbReference type="InterPro" id="IPR001611">
    <property type="entry name" value="Leu-rich_rpt"/>
</dbReference>
<feature type="compositionally biased region" description="Polar residues" evidence="3">
    <location>
        <begin position="460"/>
        <end position="472"/>
    </location>
</feature>
<dbReference type="PROSITE" id="PS51450">
    <property type="entry name" value="LRR"/>
    <property type="match status" value="6"/>
</dbReference>
<keyword evidence="1" id="KW-0433">Leucine-rich repeat</keyword>
<feature type="region of interest" description="Disordered" evidence="3">
    <location>
        <begin position="1213"/>
        <end position="1268"/>
    </location>
</feature>
<feature type="compositionally biased region" description="Low complexity" evidence="3">
    <location>
        <begin position="976"/>
        <end position="993"/>
    </location>
</feature>
<feature type="compositionally biased region" description="Low complexity" evidence="3">
    <location>
        <begin position="1099"/>
        <end position="1108"/>
    </location>
</feature>
<feature type="region of interest" description="Disordered" evidence="3">
    <location>
        <begin position="848"/>
        <end position="901"/>
    </location>
</feature>
<feature type="compositionally biased region" description="Low complexity" evidence="3">
    <location>
        <begin position="104"/>
        <end position="119"/>
    </location>
</feature>
<feature type="region of interest" description="Disordered" evidence="3">
    <location>
        <begin position="1"/>
        <end position="60"/>
    </location>
</feature>
<feature type="compositionally biased region" description="Acidic residues" evidence="3">
    <location>
        <begin position="1"/>
        <end position="10"/>
    </location>
</feature>
<feature type="region of interest" description="Disordered" evidence="3">
    <location>
        <begin position="390"/>
        <end position="480"/>
    </location>
</feature>
<keyword evidence="2" id="KW-0677">Repeat</keyword>
<dbReference type="GO" id="GO:0061499">
    <property type="term" value="C:outer plaque of mitotic spindle pole body"/>
    <property type="evidence" value="ECO:0007669"/>
    <property type="project" value="TreeGrafter"/>
</dbReference>
<feature type="compositionally biased region" description="Low complexity" evidence="3">
    <location>
        <begin position="1213"/>
        <end position="1226"/>
    </location>
</feature>
<feature type="compositionally biased region" description="Acidic residues" evidence="3">
    <location>
        <begin position="859"/>
        <end position="870"/>
    </location>
</feature>
<feature type="compositionally biased region" description="Basic and acidic residues" evidence="3">
    <location>
        <begin position="426"/>
        <end position="436"/>
    </location>
</feature>
<dbReference type="SMART" id="SM00365">
    <property type="entry name" value="LRR_SD22"/>
    <property type="match status" value="5"/>
</dbReference>
<dbReference type="Pfam" id="PF13855">
    <property type="entry name" value="LRR_8"/>
    <property type="match status" value="1"/>
</dbReference>
<feature type="region of interest" description="Disordered" evidence="3">
    <location>
        <begin position="1039"/>
        <end position="1071"/>
    </location>
</feature>
<gene>
    <name evidence="4" type="ORF">M501DRAFT_396970</name>
</gene>
<dbReference type="PANTHER" id="PTHR47566:SF1">
    <property type="entry name" value="PROTEIN NUD1"/>
    <property type="match status" value="1"/>
</dbReference>
<comment type="caution">
    <text evidence="4">The sequence shown here is derived from an EMBL/GenBank/DDBJ whole genome shotgun (WGS) entry which is preliminary data.</text>
</comment>
<reference evidence="4" key="1">
    <citation type="journal article" date="2020" name="Stud. Mycol.">
        <title>101 Dothideomycetes genomes: a test case for predicting lifestyles and emergence of pathogens.</title>
        <authorList>
            <person name="Haridas S."/>
            <person name="Albert R."/>
            <person name="Binder M."/>
            <person name="Bloem J."/>
            <person name="Labutti K."/>
            <person name="Salamov A."/>
            <person name="Andreopoulos B."/>
            <person name="Baker S."/>
            <person name="Barry K."/>
            <person name="Bills G."/>
            <person name="Bluhm B."/>
            <person name="Cannon C."/>
            <person name="Castanera R."/>
            <person name="Culley D."/>
            <person name="Daum C."/>
            <person name="Ezra D."/>
            <person name="Gonzalez J."/>
            <person name="Henrissat B."/>
            <person name="Kuo A."/>
            <person name="Liang C."/>
            <person name="Lipzen A."/>
            <person name="Lutzoni F."/>
            <person name="Magnuson J."/>
            <person name="Mondo S."/>
            <person name="Nolan M."/>
            <person name="Ohm R."/>
            <person name="Pangilinan J."/>
            <person name="Park H.-J."/>
            <person name="Ramirez L."/>
            <person name="Alfaro M."/>
            <person name="Sun H."/>
            <person name="Tritt A."/>
            <person name="Yoshinaga Y."/>
            <person name="Zwiers L.-H."/>
            <person name="Turgeon B."/>
            <person name="Goodwin S."/>
            <person name="Spatafora J."/>
            <person name="Crous P."/>
            <person name="Grigoriev I."/>
        </authorList>
    </citation>
    <scope>NUCLEOTIDE SEQUENCE</scope>
    <source>
        <strain evidence="4">CBS 101060</strain>
    </source>
</reference>
<evidence type="ECO:0000313" key="4">
    <source>
        <dbReference type="EMBL" id="KAF2842197.1"/>
    </source>
</evidence>
<name>A0A9P4SI20_9PEZI</name>
<evidence type="ECO:0000256" key="1">
    <source>
        <dbReference type="ARBA" id="ARBA00022614"/>
    </source>
</evidence>
<keyword evidence="5" id="KW-1185">Reference proteome</keyword>
<dbReference type="InterPro" id="IPR003591">
    <property type="entry name" value="Leu-rich_rpt_typical-subtyp"/>
</dbReference>
<feature type="compositionally biased region" description="Polar residues" evidence="3">
    <location>
        <begin position="1134"/>
        <end position="1151"/>
    </location>
</feature>
<feature type="compositionally biased region" description="Basic residues" evidence="3">
    <location>
        <begin position="1039"/>
        <end position="1048"/>
    </location>
</feature>
<dbReference type="GO" id="GO:0031028">
    <property type="term" value="P:septation initiation signaling"/>
    <property type="evidence" value="ECO:0007669"/>
    <property type="project" value="TreeGrafter"/>
</dbReference>